<proteinExistence type="predicted"/>
<evidence type="ECO:0000313" key="2">
    <source>
        <dbReference type="Proteomes" id="UP000799754"/>
    </source>
</evidence>
<accession>A0ACB6RM12</accession>
<keyword evidence="2" id="KW-1185">Reference proteome</keyword>
<organism evidence="1 2">
    <name type="scientific">Macroventuria anomochaeta</name>
    <dbReference type="NCBI Taxonomy" id="301207"/>
    <lineage>
        <taxon>Eukaryota</taxon>
        <taxon>Fungi</taxon>
        <taxon>Dikarya</taxon>
        <taxon>Ascomycota</taxon>
        <taxon>Pezizomycotina</taxon>
        <taxon>Dothideomycetes</taxon>
        <taxon>Pleosporomycetidae</taxon>
        <taxon>Pleosporales</taxon>
        <taxon>Pleosporineae</taxon>
        <taxon>Didymellaceae</taxon>
        <taxon>Macroventuria</taxon>
    </lineage>
</organism>
<reference evidence="1" key="1">
    <citation type="journal article" date="2020" name="Stud. Mycol.">
        <title>101 Dothideomycetes genomes: a test case for predicting lifestyles and emergence of pathogens.</title>
        <authorList>
            <person name="Haridas S."/>
            <person name="Albert R."/>
            <person name="Binder M."/>
            <person name="Bloem J."/>
            <person name="Labutti K."/>
            <person name="Salamov A."/>
            <person name="Andreopoulos B."/>
            <person name="Baker S."/>
            <person name="Barry K."/>
            <person name="Bills G."/>
            <person name="Bluhm B."/>
            <person name="Cannon C."/>
            <person name="Castanera R."/>
            <person name="Culley D."/>
            <person name="Daum C."/>
            <person name="Ezra D."/>
            <person name="Gonzalez J."/>
            <person name="Henrissat B."/>
            <person name="Kuo A."/>
            <person name="Liang C."/>
            <person name="Lipzen A."/>
            <person name="Lutzoni F."/>
            <person name="Magnuson J."/>
            <person name="Mondo S."/>
            <person name="Nolan M."/>
            <person name="Ohm R."/>
            <person name="Pangilinan J."/>
            <person name="Park H.-J."/>
            <person name="Ramirez L."/>
            <person name="Alfaro M."/>
            <person name="Sun H."/>
            <person name="Tritt A."/>
            <person name="Yoshinaga Y."/>
            <person name="Zwiers L.-H."/>
            <person name="Turgeon B."/>
            <person name="Goodwin S."/>
            <person name="Spatafora J."/>
            <person name="Crous P."/>
            <person name="Grigoriev I."/>
        </authorList>
    </citation>
    <scope>NUCLEOTIDE SEQUENCE</scope>
    <source>
        <strain evidence="1">CBS 525.71</strain>
    </source>
</reference>
<comment type="caution">
    <text evidence="1">The sequence shown here is derived from an EMBL/GenBank/DDBJ whole genome shotgun (WGS) entry which is preliminary data.</text>
</comment>
<name>A0ACB6RM12_9PLEO</name>
<evidence type="ECO:0000313" key="1">
    <source>
        <dbReference type="EMBL" id="KAF2621997.1"/>
    </source>
</evidence>
<sequence>MSQPRGTSSRLLALTIEQQQQPEDIPAHPTASPKDKRRKKLSTSSNDTTAEFNSTSSRRRSGTTKTLTTGSDAGSSRTARRSTASPNNTSTMSTVNYTKTGRVSKAKKGLKVHNCECGRSYTRAEHLRRHQRNHAQEGAMVCKYPNCGKSFYRSDLLQRHEERHNELGNVSRQPSVSSTEYSPNASPMTAPASLPMIPASTLPPDVLYPQQQVVSPQPEVTPFPRYNPSLFRTPQLPRTPKSAPSNLNNHVFQSNPNFKTPPNNLKHHNLAYPTRHSISDPVLVDGMVTSGAWHDSFAQSPYSCSSGYASPAPVPEYGHMYATPPYGSGVVRTRASSNASFIEQTWAHASQSPTSSISMPYPSWPSDEKNTTVSSFAYTPVSYPTANMPMHASIGAMAHYGNYDPQNVVQMENEEGAQLFPGEHYGMSQITCTYPFEQHLNNYWRLFHPTFPVVHRFTFASLEPSHMLFDAMIAIGAHYSNDIDYARKLHDRCMELLDKIIGPDMIGCDRLCDYQAIFLVEVFAQYFSRRCARTFSTRFLAMYEKLARIPSTDPSAITDPVLHASTHEDNVQNRWLHWVKLSVKQRLLISCYLLEYRQSTLLAPDHKRLMSQTLGNNLPFPSHKSLWDARDPYQWSNVAQEYSLMPRRVSEAIDDHMVGYYDPFQSSVLIAAHYNPFSNSTLHLSGGIDSLIHDDETTRHQLLTAKLTQLVPVRALLAVSGETWVLGTKVTSQPEFFALKSTLQAWASELWSTHTESLLLTAEAFKISVTILRLSLEASKPFVLDMGNELGLLVAALVLWAATAAATTRIMANEQSPQLSAVSMGHPTSGSVATTHSTYPKSMIQVIGLRQQTPQALVTSSSRRSSVPHWEIKANISHFLDTALDDIEFFNVDVEACQTCCTSLLLWLKMRLRGGSLNNDGHTAVGMTSGASAQSALVMTILDHIDKMLKHGWEGWGI</sequence>
<dbReference type="EMBL" id="MU006749">
    <property type="protein sequence ID" value="KAF2621997.1"/>
    <property type="molecule type" value="Genomic_DNA"/>
</dbReference>
<dbReference type="Proteomes" id="UP000799754">
    <property type="component" value="Unassembled WGS sequence"/>
</dbReference>
<protein>
    <submittedName>
        <fullName evidence="1">Uncharacterized protein</fullName>
    </submittedName>
</protein>
<gene>
    <name evidence="1" type="ORF">BU25DRAFT_426103</name>
</gene>